<evidence type="ECO:0000313" key="3">
    <source>
        <dbReference type="EMBL" id="SHH90215.1"/>
    </source>
</evidence>
<name>A0A1M5WRF9_9BACT</name>
<accession>A0A1M5WRF9</accession>
<organism evidence="3 4">
    <name type="scientific">Chryseolinea serpens</name>
    <dbReference type="NCBI Taxonomy" id="947013"/>
    <lineage>
        <taxon>Bacteria</taxon>
        <taxon>Pseudomonadati</taxon>
        <taxon>Bacteroidota</taxon>
        <taxon>Cytophagia</taxon>
        <taxon>Cytophagales</taxon>
        <taxon>Fulvivirgaceae</taxon>
        <taxon>Chryseolinea</taxon>
    </lineage>
</organism>
<evidence type="ECO:0000313" key="4">
    <source>
        <dbReference type="Proteomes" id="UP000184212"/>
    </source>
</evidence>
<protein>
    <submittedName>
        <fullName evidence="3">YCII-related domain-containing protein</fullName>
    </submittedName>
</protein>
<evidence type="ECO:0000259" key="2">
    <source>
        <dbReference type="Pfam" id="PF03795"/>
    </source>
</evidence>
<dbReference type="RefSeq" id="WP_073141922.1">
    <property type="nucleotide sequence ID" value="NZ_FQWQ01000005.1"/>
</dbReference>
<comment type="similarity">
    <text evidence="1">Belongs to the YciI family.</text>
</comment>
<proteinExistence type="inferred from homology"/>
<dbReference type="Pfam" id="PF03795">
    <property type="entry name" value="YCII"/>
    <property type="match status" value="1"/>
</dbReference>
<gene>
    <name evidence="3" type="ORF">SAMN04488109_5949</name>
</gene>
<dbReference type="EMBL" id="FQWQ01000005">
    <property type="protein sequence ID" value="SHH90215.1"/>
    <property type="molecule type" value="Genomic_DNA"/>
</dbReference>
<sequence length="113" mass="12616">MNNYIVIFREPDGRTDTHTPDEIARHREHWAAWWGKWSGTENLSSGSALTLRGCLITGDGSTISDQIHRVGTEIVGGFLMLQAESLEEATQIAASCPIYEFGGYAEVREFQKQ</sequence>
<dbReference type="Proteomes" id="UP000184212">
    <property type="component" value="Unassembled WGS sequence"/>
</dbReference>
<dbReference type="Gene3D" id="3.30.70.1060">
    <property type="entry name" value="Dimeric alpha+beta barrel"/>
    <property type="match status" value="1"/>
</dbReference>
<dbReference type="OrthoDB" id="7782105at2"/>
<evidence type="ECO:0000256" key="1">
    <source>
        <dbReference type="ARBA" id="ARBA00007689"/>
    </source>
</evidence>
<dbReference type="SUPFAM" id="SSF54909">
    <property type="entry name" value="Dimeric alpha+beta barrel"/>
    <property type="match status" value="1"/>
</dbReference>
<feature type="domain" description="YCII-related" evidence="2">
    <location>
        <begin position="72"/>
        <end position="108"/>
    </location>
</feature>
<dbReference type="AlphaFoldDB" id="A0A1M5WRF9"/>
<dbReference type="InterPro" id="IPR005545">
    <property type="entry name" value="YCII"/>
</dbReference>
<dbReference type="STRING" id="947013.SAMN04488109_5949"/>
<keyword evidence="4" id="KW-1185">Reference proteome</keyword>
<reference evidence="3 4" key="1">
    <citation type="submission" date="2016-11" db="EMBL/GenBank/DDBJ databases">
        <authorList>
            <person name="Jaros S."/>
            <person name="Januszkiewicz K."/>
            <person name="Wedrychowicz H."/>
        </authorList>
    </citation>
    <scope>NUCLEOTIDE SEQUENCE [LARGE SCALE GENOMIC DNA]</scope>
    <source>
        <strain evidence="3 4">DSM 24574</strain>
    </source>
</reference>
<dbReference type="InterPro" id="IPR011008">
    <property type="entry name" value="Dimeric_a/b-barrel"/>
</dbReference>